<evidence type="ECO:0000256" key="6">
    <source>
        <dbReference type="ARBA" id="ARBA00023136"/>
    </source>
</evidence>
<dbReference type="Proteomes" id="UP000315369">
    <property type="component" value="Unassembled WGS sequence"/>
</dbReference>
<gene>
    <name evidence="9" type="ORF">FJV41_00330</name>
</gene>
<sequence length="455" mass="48112">MATSSVLLLALVATSVQSELPPVAAPSRVEDAMLAPVPPAAQQVKTWDEALALVRERSTDLRGVEAGVRRASGRWRQALSVLLPNARLQASVALDVLNPDTPAVNPGQGTGAGVSGRTPTVPLGTVSATLTQSLVDLSAWRGLSSARASEAGAVASLQDVRRRLTLGLAQALVATVTAERAAEINSVGLRRALESEALTQRIFELGAGTPLDVVRVSQDVAVARSVLIAGDEQLRQARESLGLSLGFGHAVGVDPTFNLQGLVEQTRQDCAPLERLDARADVLAARAQVESARDSRRQASAGYLPTLGVSSTLFGLTTDPGFGRFATWNVAAVLSVPLWEGGGREGLVRERTGIEEQSAAVLEGAHRDVALEVAQARRGVEVAEALVKTAVESRALAERTDTLTRRSFEVGRGSSLELVQSGAALRQAELNLVLREFERVQARLAAFLTEARCDW</sequence>
<comment type="similarity">
    <text evidence="2">Belongs to the outer membrane factor (OMF) (TC 1.B.17) family.</text>
</comment>
<dbReference type="OrthoDB" id="5491134at2"/>
<dbReference type="GO" id="GO:0009279">
    <property type="term" value="C:cell outer membrane"/>
    <property type="evidence" value="ECO:0007669"/>
    <property type="project" value="UniProtKB-SubCell"/>
</dbReference>
<evidence type="ECO:0000256" key="2">
    <source>
        <dbReference type="ARBA" id="ARBA00007613"/>
    </source>
</evidence>
<comment type="caution">
    <text evidence="9">The sequence shown here is derived from an EMBL/GenBank/DDBJ whole genome shotgun (WGS) entry which is preliminary data.</text>
</comment>
<reference evidence="9 10" key="1">
    <citation type="submission" date="2019-06" db="EMBL/GenBank/DDBJ databases">
        <authorList>
            <person name="Livingstone P."/>
            <person name="Whitworth D."/>
        </authorList>
    </citation>
    <scope>NUCLEOTIDE SEQUENCE [LARGE SCALE GENOMIC DNA]</scope>
    <source>
        <strain evidence="9 10">AM401</strain>
    </source>
</reference>
<dbReference type="Pfam" id="PF02321">
    <property type="entry name" value="OEP"/>
    <property type="match status" value="2"/>
</dbReference>
<evidence type="ECO:0000256" key="8">
    <source>
        <dbReference type="SAM" id="SignalP"/>
    </source>
</evidence>
<evidence type="ECO:0000256" key="1">
    <source>
        <dbReference type="ARBA" id="ARBA00004442"/>
    </source>
</evidence>
<dbReference type="GO" id="GO:0015288">
    <property type="term" value="F:porin activity"/>
    <property type="evidence" value="ECO:0007669"/>
    <property type="project" value="TreeGrafter"/>
</dbReference>
<keyword evidence="5" id="KW-0812">Transmembrane</keyword>
<keyword evidence="4" id="KW-1134">Transmembrane beta strand</keyword>
<dbReference type="InterPro" id="IPR003423">
    <property type="entry name" value="OMP_efflux"/>
</dbReference>
<evidence type="ECO:0000256" key="7">
    <source>
        <dbReference type="ARBA" id="ARBA00023237"/>
    </source>
</evidence>
<name>A0A540X9U1_9BACT</name>
<keyword evidence="6" id="KW-0472">Membrane</keyword>
<dbReference type="PANTHER" id="PTHR30026:SF20">
    <property type="entry name" value="OUTER MEMBRANE PROTEIN TOLC"/>
    <property type="match status" value="1"/>
</dbReference>
<evidence type="ECO:0000256" key="5">
    <source>
        <dbReference type="ARBA" id="ARBA00022692"/>
    </source>
</evidence>
<accession>A0A540X9U1</accession>
<evidence type="ECO:0000256" key="4">
    <source>
        <dbReference type="ARBA" id="ARBA00022452"/>
    </source>
</evidence>
<dbReference type="GO" id="GO:1990281">
    <property type="term" value="C:efflux pump complex"/>
    <property type="evidence" value="ECO:0007669"/>
    <property type="project" value="TreeGrafter"/>
</dbReference>
<comment type="subcellular location">
    <subcellularLocation>
        <location evidence="1">Cell outer membrane</location>
    </subcellularLocation>
</comment>
<keyword evidence="10" id="KW-1185">Reference proteome</keyword>
<dbReference type="AlphaFoldDB" id="A0A540X9U1"/>
<evidence type="ECO:0000313" key="10">
    <source>
        <dbReference type="Proteomes" id="UP000315369"/>
    </source>
</evidence>
<dbReference type="EMBL" id="VIFM01000001">
    <property type="protein sequence ID" value="TQF18027.1"/>
    <property type="molecule type" value="Genomic_DNA"/>
</dbReference>
<keyword evidence="8" id="KW-0732">Signal</keyword>
<dbReference type="SUPFAM" id="SSF56954">
    <property type="entry name" value="Outer membrane efflux proteins (OEP)"/>
    <property type="match status" value="1"/>
</dbReference>
<keyword evidence="3" id="KW-0813">Transport</keyword>
<dbReference type="InterPro" id="IPR051906">
    <property type="entry name" value="TolC-like"/>
</dbReference>
<proteinExistence type="inferred from homology"/>
<dbReference type="GO" id="GO:0015562">
    <property type="term" value="F:efflux transmembrane transporter activity"/>
    <property type="evidence" value="ECO:0007669"/>
    <property type="project" value="InterPro"/>
</dbReference>
<feature type="chain" id="PRO_5021805143" evidence="8">
    <location>
        <begin position="19"/>
        <end position="455"/>
    </location>
</feature>
<dbReference type="Gene3D" id="1.20.1600.10">
    <property type="entry name" value="Outer membrane efflux proteins (OEP)"/>
    <property type="match status" value="1"/>
</dbReference>
<evidence type="ECO:0000313" key="9">
    <source>
        <dbReference type="EMBL" id="TQF18027.1"/>
    </source>
</evidence>
<keyword evidence="7" id="KW-0998">Cell outer membrane</keyword>
<organism evidence="9 10">
    <name type="scientific">Myxococcus llanfairpwllgwyngyllgogerychwyrndrobwllllantysiliogogogochensis</name>
    <dbReference type="NCBI Taxonomy" id="2590453"/>
    <lineage>
        <taxon>Bacteria</taxon>
        <taxon>Pseudomonadati</taxon>
        <taxon>Myxococcota</taxon>
        <taxon>Myxococcia</taxon>
        <taxon>Myxococcales</taxon>
        <taxon>Cystobacterineae</taxon>
        <taxon>Myxococcaceae</taxon>
        <taxon>Myxococcus</taxon>
    </lineage>
</organism>
<protein>
    <submittedName>
        <fullName evidence="9">TolC family protein</fullName>
    </submittedName>
</protein>
<feature type="signal peptide" evidence="8">
    <location>
        <begin position="1"/>
        <end position="18"/>
    </location>
</feature>
<evidence type="ECO:0000256" key="3">
    <source>
        <dbReference type="ARBA" id="ARBA00022448"/>
    </source>
</evidence>
<dbReference type="PANTHER" id="PTHR30026">
    <property type="entry name" value="OUTER MEMBRANE PROTEIN TOLC"/>
    <property type="match status" value="1"/>
</dbReference>